<evidence type="ECO:0000313" key="2">
    <source>
        <dbReference type="EnsemblMetazoa" id="ISCW006703-PA"/>
    </source>
</evidence>
<dbReference type="EnsemblMetazoa" id="ISCW006703-RA">
    <property type="protein sequence ID" value="ISCW006703-PA"/>
    <property type="gene ID" value="ISCW006703"/>
</dbReference>
<dbReference type="AlphaFoldDB" id="B7PPX6"/>
<evidence type="ECO:0000313" key="3">
    <source>
        <dbReference type="Proteomes" id="UP000001555"/>
    </source>
</evidence>
<dbReference type="VEuPathDB" id="VectorBase:ISCI006703"/>
<evidence type="ECO:0000313" key="1">
    <source>
        <dbReference type="EMBL" id="EEC08648.1"/>
    </source>
</evidence>
<reference evidence="1 3" key="1">
    <citation type="submission" date="2008-03" db="EMBL/GenBank/DDBJ databases">
        <title>Annotation of Ixodes scapularis.</title>
        <authorList>
            <consortium name="Ixodes scapularis Genome Project Consortium"/>
            <person name="Caler E."/>
            <person name="Hannick L.I."/>
            <person name="Bidwell S."/>
            <person name="Joardar V."/>
            <person name="Thiagarajan M."/>
            <person name="Amedeo P."/>
            <person name="Galinsky K.J."/>
            <person name="Schobel S."/>
            <person name="Inman J."/>
            <person name="Hostetler J."/>
            <person name="Miller J."/>
            <person name="Hammond M."/>
            <person name="Megy K."/>
            <person name="Lawson D."/>
            <person name="Kodira C."/>
            <person name="Sutton G."/>
            <person name="Meyer J."/>
            <person name="Hill C.A."/>
            <person name="Birren B."/>
            <person name="Nene V."/>
            <person name="Collins F."/>
            <person name="Alarcon-Chaidez F."/>
            <person name="Wikel S."/>
            <person name="Strausberg R."/>
        </authorList>
    </citation>
    <scope>NUCLEOTIDE SEQUENCE [LARGE SCALE GENOMIC DNA]</scope>
    <source>
        <strain evidence="3">Wikel</strain>
        <strain evidence="1">Wikel colony</strain>
    </source>
</reference>
<reference evidence="2" key="2">
    <citation type="submission" date="2020-05" db="UniProtKB">
        <authorList>
            <consortium name="EnsemblMetazoa"/>
        </authorList>
    </citation>
    <scope>IDENTIFICATION</scope>
    <source>
        <strain evidence="2">wikel</strain>
    </source>
</reference>
<dbReference type="EMBL" id="DS761510">
    <property type="protein sequence ID" value="EEC08648.1"/>
    <property type="molecule type" value="Genomic_DNA"/>
</dbReference>
<dbReference type="EMBL" id="ABJB010775105">
    <property type="status" value="NOT_ANNOTATED_CDS"/>
    <property type="molecule type" value="Genomic_DNA"/>
</dbReference>
<dbReference type="InterPro" id="IPR029047">
    <property type="entry name" value="HSP70_peptide-bd_sf"/>
</dbReference>
<dbReference type="PaxDb" id="6945-B7PPX6"/>
<dbReference type="Gene3D" id="2.60.34.10">
    <property type="entry name" value="Substrate Binding Domain Of DNAk, Chain A, domain 1"/>
    <property type="match status" value="1"/>
</dbReference>
<sequence>MLTFNQSKPFNLEARHPQEAALPHPDLQLGSFTVNKFVSAAEGEASKIKAKSPVSYPRHSRLEAD</sequence>
<proteinExistence type="predicted"/>
<dbReference type="VEuPathDB" id="VectorBase:ISCW006703"/>
<gene>
    <name evidence="1" type="ORF">IscW_ISCW006703</name>
</gene>
<keyword evidence="3" id="KW-1185">Reference proteome</keyword>
<organism>
    <name type="scientific">Ixodes scapularis</name>
    <name type="common">Black-legged tick</name>
    <name type="synonym">Deer tick</name>
    <dbReference type="NCBI Taxonomy" id="6945"/>
    <lineage>
        <taxon>Eukaryota</taxon>
        <taxon>Metazoa</taxon>
        <taxon>Ecdysozoa</taxon>
        <taxon>Arthropoda</taxon>
        <taxon>Chelicerata</taxon>
        <taxon>Arachnida</taxon>
        <taxon>Acari</taxon>
        <taxon>Parasitiformes</taxon>
        <taxon>Ixodida</taxon>
        <taxon>Ixodoidea</taxon>
        <taxon>Ixodidae</taxon>
        <taxon>Ixodinae</taxon>
        <taxon>Ixodes</taxon>
    </lineage>
</organism>
<name>B7PPX6_IXOSC</name>
<accession>B7PPX6</accession>
<protein>
    <submittedName>
        <fullName evidence="1 2">Uncharacterized protein</fullName>
    </submittedName>
</protein>
<dbReference type="HOGENOM" id="CLU_206762_0_0_1"/>
<dbReference type="Proteomes" id="UP000001555">
    <property type="component" value="Unassembled WGS sequence"/>
</dbReference>
<dbReference type="InParanoid" id="B7PPX6"/>